<evidence type="ECO:0000313" key="3">
    <source>
        <dbReference type="Proteomes" id="UP000295294"/>
    </source>
</evidence>
<dbReference type="PANTHER" id="PTHR41521">
    <property type="match status" value="1"/>
</dbReference>
<dbReference type="OrthoDB" id="516779at2"/>
<dbReference type="KEGG" id="cox:E0W60_01350"/>
<dbReference type="InterPro" id="IPR010753">
    <property type="entry name" value="DUF1330"/>
</dbReference>
<dbReference type="EMBL" id="CP038634">
    <property type="protein sequence ID" value="QBY51589.1"/>
    <property type="molecule type" value="Genomic_DNA"/>
</dbReference>
<gene>
    <name evidence="2" type="ORF">E0W60_01350</name>
</gene>
<dbReference type="Gene3D" id="3.30.70.100">
    <property type="match status" value="1"/>
</dbReference>
<accession>A0A4P7LC01</accession>
<sequence length="97" mass="10968">MAAYLIADVDVTDPAIFDEYKREVPATEFRYGGKYLGRGGLTKVLEGDWQPHRLVIVEFPSMDSLMAWYESPEYARLKAIRQKCATTRIVALEGIAP</sequence>
<dbReference type="Proteomes" id="UP000295294">
    <property type="component" value="Chromosome 1"/>
</dbReference>
<proteinExistence type="predicted"/>
<evidence type="ECO:0000313" key="2">
    <source>
        <dbReference type="EMBL" id="QBY51589.1"/>
    </source>
</evidence>
<evidence type="ECO:0000259" key="1">
    <source>
        <dbReference type="Pfam" id="PF07045"/>
    </source>
</evidence>
<dbReference type="AlphaFoldDB" id="A0A4P7LC01"/>
<name>A0A4P7LC01_9BURK</name>
<dbReference type="SUPFAM" id="SSF54909">
    <property type="entry name" value="Dimeric alpha+beta barrel"/>
    <property type="match status" value="1"/>
</dbReference>
<reference evidence="2 3" key="1">
    <citation type="submission" date="2019-03" db="EMBL/GenBank/DDBJ databases">
        <title>Efficiently degradation of phenoxyalkanoic acid herbicides by Cupriavidus oxalaticus strain X32.</title>
        <authorList>
            <person name="Sheng X."/>
        </authorList>
    </citation>
    <scope>NUCLEOTIDE SEQUENCE [LARGE SCALE GENOMIC DNA]</scope>
    <source>
        <strain evidence="2 3">X32</strain>
    </source>
</reference>
<dbReference type="PANTHER" id="PTHR41521:SF4">
    <property type="entry name" value="BLR0684 PROTEIN"/>
    <property type="match status" value="1"/>
</dbReference>
<dbReference type="InterPro" id="IPR011008">
    <property type="entry name" value="Dimeric_a/b-barrel"/>
</dbReference>
<dbReference type="Pfam" id="PF07045">
    <property type="entry name" value="DUF1330"/>
    <property type="match status" value="1"/>
</dbReference>
<protein>
    <submittedName>
        <fullName evidence="2">DUF1330 domain-containing protein</fullName>
    </submittedName>
</protein>
<feature type="domain" description="DUF1330" evidence="1">
    <location>
        <begin position="3"/>
        <end position="95"/>
    </location>
</feature>
<organism evidence="2 3">
    <name type="scientific">Cupriavidus oxalaticus</name>
    <dbReference type="NCBI Taxonomy" id="96344"/>
    <lineage>
        <taxon>Bacteria</taxon>
        <taxon>Pseudomonadati</taxon>
        <taxon>Pseudomonadota</taxon>
        <taxon>Betaproteobacteria</taxon>
        <taxon>Burkholderiales</taxon>
        <taxon>Burkholderiaceae</taxon>
        <taxon>Cupriavidus</taxon>
    </lineage>
</organism>